<dbReference type="InterPro" id="IPR002126">
    <property type="entry name" value="Cadherin-like_dom"/>
</dbReference>
<dbReference type="GO" id="GO:0001841">
    <property type="term" value="P:neural tube formation"/>
    <property type="evidence" value="ECO:0007669"/>
    <property type="project" value="UniProtKB-ARBA"/>
</dbReference>
<dbReference type="SMART" id="SM00112">
    <property type="entry name" value="CA"/>
    <property type="match status" value="5"/>
</dbReference>
<dbReference type="Gene3D" id="4.10.900.10">
    <property type="entry name" value="TCF3-CBD (Catenin binding domain)"/>
    <property type="match status" value="1"/>
</dbReference>
<organism evidence="20 21">
    <name type="scientific">Aldrovandia affinis</name>
    <dbReference type="NCBI Taxonomy" id="143900"/>
    <lineage>
        <taxon>Eukaryota</taxon>
        <taxon>Metazoa</taxon>
        <taxon>Chordata</taxon>
        <taxon>Craniata</taxon>
        <taxon>Vertebrata</taxon>
        <taxon>Euteleostomi</taxon>
        <taxon>Actinopterygii</taxon>
        <taxon>Neopterygii</taxon>
        <taxon>Teleostei</taxon>
        <taxon>Notacanthiformes</taxon>
        <taxon>Halosauridae</taxon>
        <taxon>Aldrovandia</taxon>
    </lineage>
</organism>
<evidence type="ECO:0000256" key="13">
    <source>
        <dbReference type="PROSITE-ProRule" id="PRU00043"/>
    </source>
</evidence>
<evidence type="ECO:0000256" key="3">
    <source>
        <dbReference type="ARBA" id="ARBA00022475"/>
    </source>
</evidence>
<dbReference type="GO" id="GO:0044331">
    <property type="term" value="P:cell-cell adhesion mediated by cadherin"/>
    <property type="evidence" value="ECO:0007669"/>
    <property type="project" value="TreeGrafter"/>
</dbReference>
<dbReference type="PANTHER" id="PTHR24027">
    <property type="entry name" value="CADHERIN-23"/>
    <property type="match status" value="1"/>
</dbReference>
<name>A0AAD7X287_9TELE</name>
<comment type="subcellular location">
    <subcellularLocation>
        <location evidence="2">Cell junction</location>
        <location evidence="2">Adherens junction</location>
    </subcellularLocation>
    <subcellularLocation>
        <location evidence="1 14">Cell membrane</location>
        <topology evidence="1 14">Single-pass type I membrane protein</topology>
    </subcellularLocation>
</comment>
<dbReference type="GO" id="GO:0042074">
    <property type="term" value="P:cell migration involved in gastrulation"/>
    <property type="evidence" value="ECO:0007669"/>
    <property type="project" value="UniProtKB-ARBA"/>
</dbReference>
<dbReference type="Proteomes" id="UP001221898">
    <property type="component" value="Unassembled WGS sequence"/>
</dbReference>
<feature type="domain" description="Cadherin" evidence="19">
    <location>
        <begin position="163"/>
        <end position="277"/>
    </location>
</feature>
<comment type="caution">
    <text evidence="20">The sequence shown here is derived from an EMBL/GenBank/DDBJ whole genome shotgun (WGS) entry which is preliminary data.</text>
</comment>
<dbReference type="InterPro" id="IPR015919">
    <property type="entry name" value="Cadherin-like_sf"/>
</dbReference>
<dbReference type="CDD" id="cd11304">
    <property type="entry name" value="Cadherin_repeat"/>
    <property type="match status" value="3"/>
</dbReference>
<feature type="signal peptide" evidence="18">
    <location>
        <begin position="1"/>
        <end position="23"/>
    </location>
</feature>
<keyword evidence="7 13" id="KW-0106">Calcium</keyword>
<keyword evidence="9" id="KW-0965">Cell junction</keyword>
<dbReference type="InterPro" id="IPR039808">
    <property type="entry name" value="Cadherin"/>
</dbReference>
<evidence type="ECO:0000256" key="16">
    <source>
        <dbReference type="SAM" id="MobiDB-lite"/>
    </source>
</evidence>
<keyword evidence="3" id="KW-1003">Cell membrane</keyword>
<dbReference type="PROSITE" id="PS00232">
    <property type="entry name" value="CADHERIN_1"/>
    <property type="match status" value="1"/>
</dbReference>
<feature type="chain" id="PRO_5042024389" description="Cadherin domain-containing protein" evidence="18">
    <location>
        <begin position="24"/>
        <end position="811"/>
    </location>
</feature>
<evidence type="ECO:0000256" key="9">
    <source>
        <dbReference type="ARBA" id="ARBA00022949"/>
    </source>
</evidence>
<dbReference type="AlphaFoldDB" id="A0AAD7X287"/>
<dbReference type="GO" id="GO:0060027">
    <property type="term" value="P:convergent extension involved in gastrulation"/>
    <property type="evidence" value="ECO:0007669"/>
    <property type="project" value="UniProtKB-ARBA"/>
</dbReference>
<keyword evidence="12" id="KW-0325">Glycoprotein</keyword>
<dbReference type="GO" id="GO:0016339">
    <property type="term" value="P:calcium-dependent cell-cell adhesion via plasma membrane cell adhesion molecules"/>
    <property type="evidence" value="ECO:0007669"/>
    <property type="project" value="TreeGrafter"/>
</dbReference>
<dbReference type="InterPro" id="IPR020894">
    <property type="entry name" value="Cadherin_CS"/>
</dbReference>
<feature type="domain" description="Cadherin" evidence="19">
    <location>
        <begin position="392"/>
        <end position="496"/>
    </location>
</feature>
<feature type="transmembrane region" description="Helical" evidence="17">
    <location>
        <begin position="614"/>
        <end position="637"/>
    </location>
</feature>
<evidence type="ECO:0000256" key="10">
    <source>
        <dbReference type="ARBA" id="ARBA00022989"/>
    </source>
</evidence>
<feature type="domain" description="Cadherin" evidence="19">
    <location>
        <begin position="56"/>
        <end position="162"/>
    </location>
</feature>
<dbReference type="FunFam" id="2.60.40.60:FF:000019">
    <property type="entry name" value="Cadherin 2"/>
    <property type="match status" value="1"/>
</dbReference>
<evidence type="ECO:0000256" key="17">
    <source>
        <dbReference type="SAM" id="Phobius"/>
    </source>
</evidence>
<evidence type="ECO:0000256" key="1">
    <source>
        <dbReference type="ARBA" id="ARBA00004251"/>
    </source>
</evidence>
<evidence type="ECO:0000256" key="7">
    <source>
        <dbReference type="ARBA" id="ARBA00022837"/>
    </source>
</evidence>
<comment type="function">
    <text evidence="15">Cadherins are calcium-dependent cell adhesion proteins.</text>
</comment>
<evidence type="ECO:0000256" key="6">
    <source>
        <dbReference type="ARBA" id="ARBA00022737"/>
    </source>
</evidence>
<dbReference type="Gene3D" id="2.60.40.60">
    <property type="entry name" value="Cadherins"/>
    <property type="match status" value="5"/>
</dbReference>
<evidence type="ECO:0000259" key="19">
    <source>
        <dbReference type="PROSITE" id="PS50268"/>
    </source>
</evidence>
<dbReference type="GO" id="GO:0005509">
    <property type="term" value="F:calcium ion binding"/>
    <property type="evidence" value="ECO:0007669"/>
    <property type="project" value="UniProtKB-UniRule"/>
</dbReference>
<reference evidence="20" key="1">
    <citation type="journal article" date="2023" name="Science">
        <title>Genome structures resolve the early diversification of teleost fishes.</title>
        <authorList>
            <person name="Parey E."/>
            <person name="Louis A."/>
            <person name="Montfort J."/>
            <person name="Bouchez O."/>
            <person name="Roques C."/>
            <person name="Iampietro C."/>
            <person name="Lluch J."/>
            <person name="Castinel A."/>
            <person name="Donnadieu C."/>
            <person name="Desvignes T."/>
            <person name="Floi Bucao C."/>
            <person name="Jouanno E."/>
            <person name="Wen M."/>
            <person name="Mejri S."/>
            <person name="Dirks R."/>
            <person name="Jansen H."/>
            <person name="Henkel C."/>
            <person name="Chen W.J."/>
            <person name="Zahm M."/>
            <person name="Cabau C."/>
            <person name="Klopp C."/>
            <person name="Thompson A.W."/>
            <person name="Robinson-Rechavi M."/>
            <person name="Braasch I."/>
            <person name="Lecointre G."/>
            <person name="Bobe J."/>
            <person name="Postlethwait J.H."/>
            <person name="Berthelot C."/>
            <person name="Roest Crollius H."/>
            <person name="Guiguen Y."/>
        </authorList>
    </citation>
    <scope>NUCLEOTIDE SEQUENCE</scope>
    <source>
        <strain evidence="20">NC1722</strain>
    </source>
</reference>
<feature type="domain" description="Cadherin" evidence="19">
    <location>
        <begin position="278"/>
        <end position="391"/>
    </location>
</feature>
<evidence type="ECO:0000256" key="8">
    <source>
        <dbReference type="ARBA" id="ARBA00022889"/>
    </source>
</evidence>
<dbReference type="PROSITE" id="PS50268">
    <property type="entry name" value="CADHERIN_2"/>
    <property type="match status" value="5"/>
</dbReference>
<evidence type="ECO:0000256" key="15">
    <source>
        <dbReference type="RuleBase" id="RU004357"/>
    </source>
</evidence>
<dbReference type="GO" id="GO:0034332">
    <property type="term" value="P:adherens junction organization"/>
    <property type="evidence" value="ECO:0007669"/>
    <property type="project" value="UniProtKB-ARBA"/>
</dbReference>
<dbReference type="GO" id="GO:0030010">
    <property type="term" value="P:establishment of cell polarity"/>
    <property type="evidence" value="ECO:0007669"/>
    <property type="project" value="UniProtKB-ARBA"/>
</dbReference>
<dbReference type="FunFam" id="2.60.40.60:FF:000011">
    <property type="entry name" value="Cadherin 1"/>
    <property type="match status" value="1"/>
</dbReference>
<feature type="domain" description="Cadherin" evidence="19">
    <location>
        <begin position="495"/>
        <end position="606"/>
    </location>
</feature>
<evidence type="ECO:0000256" key="4">
    <source>
        <dbReference type="ARBA" id="ARBA00022692"/>
    </source>
</evidence>
<evidence type="ECO:0000256" key="11">
    <source>
        <dbReference type="ARBA" id="ARBA00023136"/>
    </source>
</evidence>
<sequence length="811" mass="88455">MAPGRLAALWVLVASVFQVSCIAQLGQQEPSPAVLYPWRGWSDGGGSAGLTRVKRAWIIPPIRVSENSKQAPEKLVQIKSDKVFTTEVIYKLEGPGVDQDPKGLFEIEDRTGWIKSLMPLDREQYSSFKLKAFALSPSGERLETPSTIEIVVLDQNDNRPNFTQDLFVGVVPELSIPGTAVISVSATDADDPTTENAALSYSIIDQESIPLFRINKTMFGINNKTGMIYTRDVGLDREVVEGFRLTLQVADMSGEGLSEIGYAVISISDINNHIPKLYPVSYRMTAVENRQIDIGKVNATDNDEPGTDNWKAKYTIAKGDPNAHFAVRTDPETNQGILSVVKPLDYESQTEYELVLTVENEAPLSAKAPQEPVSSATVTVTVANENEAPRFKVDPIKLNVPESVDPGTVLARNIADDPDNENLRFEVQYDPEKWLSINRQTGEIKSKKKFNLQSPYVRDNIYYAVIKVTDTDTGGISTSATVEITLRETNDFAPLLVPLMGTVCRDAAIPSSLMLSAVDQDLPPQAEPFSFLLPDEVTAANWTIIQVNETHAVLQPLVEMESGLYFIPVSVSDSGVPTLSDVHFVNVTLCDCGVAGDCEAVAAALFGAGAGLSFVALVIITGSVLLLLLLLLLAVAVGHCKRQPIKKGGLLVGDSDDDIRDNILNYDEQGGGEEDENGYNLEQLRNPNAVILPPAPAPKSFSLPVSALPKGKQPLRKDTPQNFPNLSYPRKLPTDPTNIEDFINDGLDEANKDPNVPPYDTALIYDYEGDGSLAGSLSSIASHSSEGDQDYDYLNDWGPRFRKLADMYGPH</sequence>
<evidence type="ECO:0000313" key="21">
    <source>
        <dbReference type="Proteomes" id="UP001221898"/>
    </source>
</evidence>
<protein>
    <recommendedName>
        <fullName evidence="19">Cadherin domain-containing protein</fullName>
    </recommendedName>
</protein>
<dbReference type="PANTHER" id="PTHR24027:SF300">
    <property type="entry name" value="CADHERIN-15"/>
    <property type="match status" value="1"/>
</dbReference>
<gene>
    <name evidence="20" type="ORF">AAFF_G00226350</name>
</gene>
<proteinExistence type="predicted"/>
<dbReference type="GO" id="GO:0000902">
    <property type="term" value="P:cell morphogenesis"/>
    <property type="evidence" value="ECO:0007669"/>
    <property type="project" value="TreeGrafter"/>
</dbReference>
<dbReference type="FunFam" id="2.60.40.60:FF:000022">
    <property type="entry name" value="Cadherin 2"/>
    <property type="match status" value="1"/>
</dbReference>
<keyword evidence="11 17" id="KW-0472">Membrane</keyword>
<evidence type="ECO:0000256" key="14">
    <source>
        <dbReference type="RuleBase" id="RU003318"/>
    </source>
</evidence>
<dbReference type="FunFam" id="4.10.900.10:FF:000001">
    <property type="entry name" value="Cadherin 2"/>
    <property type="match status" value="1"/>
</dbReference>
<dbReference type="Pfam" id="PF01049">
    <property type="entry name" value="CADH_Y-type_LIR"/>
    <property type="match status" value="1"/>
</dbReference>
<accession>A0AAD7X287</accession>
<keyword evidence="10 17" id="KW-1133">Transmembrane helix</keyword>
<dbReference type="GO" id="GO:0007498">
    <property type="term" value="P:mesoderm development"/>
    <property type="evidence" value="ECO:0007669"/>
    <property type="project" value="UniProtKB-ARBA"/>
</dbReference>
<keyword evidence="6" id="KW-0677">Repeat</keyword>
<dbReference type="Pfam" id="PF00028">
    <property type="entry name" value="Cadherin"/>
    <property type="match status" value="4"/>
</dbReference>
<dbReference type="GO" id="GO:0016342">
    <property type="term" value="C:catenin complex"/>
    <property type="evidence" value="ECO:0007669"/>
    <property type="project" value="TreeGrafter"/>
</dbReference>
<dbReference type="GO" id="GO:0007398">
    <property type="term" value="P:ectoderm development"/>
    <property type="evidence" value="ECO:0007669"/>
    <property type="project" value="UniProtKB-ARBA"/>
</dbReference>
<keyword evidence="8 14" id="KW-0130">Cell adhesion</keyword>
<dbReference type="PRINTS" id="PR00205">
    <property type="entry name" value="CADHERIN"/>
</dbReference>
<keyword evidence="5" id="KW-0479">Metal-binding</keyword>
<dbReference type="EMBL" id="JAINUG010000003">
    <property type="protein sequence ID" value="KAJ8417792.1"/>
    <property type="molecule type" value="Genomic_DNA"/>
</dbReference>
<feature type="region of interest" description="Disordered" evidence="16">
    <location>
        <begin position="711"/>
        <end position="737"/>
    </location>
</feature>
<dbReference type="SUPFAM" id="SSF49313">
    <property type="entry name" value="Cadherin-like"/>
    <property type="match status" value="5"/>
</dbReference>
<dbReference type="GO" id="GO:0007043">
    <property type="term" value="P:cell-cell junction assembly"/>
    <property type="evidence" value="ECO:0007669"/>
    <property type="project" value="TreeGrafter"/>
</dbReference>
<keyword evidence="21" id="KW-1185">Reference proteome</keyword>
<evidence type="ECO:0000256" key="12">
    <source>
        <dbReference type="ARBA" id="ARBA00023180"/>
    </source>
</evidence>
<dbReference type="InterPro" id="IPR000233">
    <property type="entry name" value="Cadherin_Y-type_LIR"/>
</dbReference>
<dbReference type="GO" id="GO:0005912">
    <property type="term" value="C:adherens junction"/>
    <property type="evidence" value="ECO:0007669"/>
    <property type="project" value="UniProtKB-SubCell"/>
</dbReference>
<dbReference type="GO" id="GO:0007156">
    <property type="term" value="P:homophilic cell adhesion via plasma membrane adhesion molecules"/>
    <property type="evidence" value="ECO:0007669"/>
    <property type="project" value="InterPro"/>
</dbReference>
<dbReference type="GO" id="GO:0001764">
    <property type="term" value="P:neuron migration"/>
    <property type="evidence" value="ECO:0007669"/>
    <property type="project" value="UniProtKB-ARBA"/>
</dbReference>
<evidence type="ECO:0000313" key="20">
    <source>
        <dbReference type="EMBL" id="KAJ8417792.1"/>
    </source>
</evidence>
<evidence type="ECO:0000256" key="2">
    <source>
        <dbReference type="ARBA" id="ARBA00004536"/>
    </source>
</evidence>
<evidence type="ECO:0000256" key="18">
    <source>
        <dbReference type="SAM" id="SignalP"/>
    </source>
</evidence>
<keyword evidence="18" id="KW-0732">Signal</keyword>
<keyword evidence="4 14" id="KW-0812">Transmembrane</keyword>
<dbReference type="GO" id="GO:0008013">
    <property type="term" value="F:beta-catenin binding"/>
    <property type="evidence" value="ECO:0007669"/>
    <property type="project" value="TreeGrafter"/>
</dbReference>
<dbReference type="GO" id="GO:0045296">
    <property type="term" value="F:cadherin binding"/>
    <property type="evidence" value="ECO:0007669"/>
    <property type="project" value="TreeGrafter"/>
</dbReference>
<evidence type="ECO:0000256" key="5">
    <source>
        <dbReference type="ARBA" id="ARBA00022723"/>
    </source>
</evidence>
<dbReference type="InterPro" id="IPR027397">
    <property type="entry name" value="Catenin-bd_sf"/>
</dbReference>